<dbReference type="EC" id="2.7.6.1" evidence="5"/>
<keyword evidence="10" id="KW-0479">Metal-binding</keyword>
<dbReference type="Proteomes" id="UP000602905">
    <property type="component" value="Unassembled WGS sequence"/>
</dbReference>
<dbReference type="GO" id="GO:0004749">
    <property type="term" value="F:ribose phosphate diphosphokinase activity"/>
    <property type="evidence" value="ECO:0007669"/>
    <property type="project" value="UniProtKB-EC"/>
</dbReference>
<dbReference type="GO" id="GO:0005524">
    <property type="term" value="F:ATP binding"/>
    <property type="evidence" value="ECO:0007669"/>
    <property type="project" value="UniProtKB-KW"/>
</dbReference>
<dbReference type="Pfam" id="PF14572">
    <property type="entry name" value="Pribosyl_synth"/>
    <property type="match status" value="1"/>
</dbReference>
<dbReference type="PANTHER" id="PTHR13227:SF0">
    <property type="entry name" value="EUKARYOTIC TRANSLATION INITIATION FACTOR 2A"/>
    <property type="match status" value="1"/>
</dbReference>
<sequence>MSYYDGREWSSLRDYSTPGHRAGLALIGAAGLSSAISTFLLLIYIAWYSIFSKNQEQPIVRGIRSFARSALGVFFVCLLLCDFVQGAAFALNFKWAAEGRMYLSRACTAQGAVSQVGDTGAAIWSLVIAGYTFSLLFFFKKPPVWFTWAVLSAGWIVIIVLPIAGPYLIQDVEKAGYFYGLSGAWCWLGDGYQLERVLYLYMWIFISLASSLVLYGLVYLRFSGRITLEGGKFAWNNSGKAWGLGCISSSGFRDSSFNLSGQSGSGSNSVRPPDSSEINGVGKHLKIIARRLMLYPLVYSLVTIPVAICRLGVMAGWEPPFGLFIFAGITFSSSGLTNVLLFIATRRSFIQKVATIRPRVHVTTHQVTVMEDARGAQTIHLRDLSTATQVDDLDVDEKDGASVKSKHSSGGLLLTGNSHPELAQAVAERLNIPLVPCVVKNFSNGEIDVKISESVRDEDVFILQSGCFDVNDNLMELLILISACKTASARRITAVIPCYPYARQAQKDKSRAPITAKLVANMLATAGADHLITMDLHASQIQGFFDLPVDNLYTEPSVVRYIKLEIRGWQNSIVVSPDAGGAKRASAIADRLGTEFALIHRQKAGGEPQNGATGSRLANGVNGFVNGLTNGAIEGVTVNGSSNGHVSDGSERMQLLVGDVKDKIAILVDDMIDTGRTVSLAARLLKEAGAKEIYVIVSHGLFAEANLKQLATLPIERLVVTNTIPQTANEAVCEGKLQVLDVSPVLAESIRRTHNGESISLLFEDLTIACICIIGQLKQHDEIGVSTMGIPKLGKYVWTGGAHVSSFHETVPVLGHHQHTTAVRLPARERDALVHTSQHKMSTETQQYAFRSQKQLGLVGGLPEFAPIDAFEKPSTTSRAYAYSQDGRLFAYILPAGVYIVDAGTFKVVQVIEVPNIVELSFSPLATFLQTWERPQKLEEGVQHKNLRIWSVADGTELTSFTQKGQEGWALQFTVSESHALRVVGQDIQVFSPAEWGNGVVDKLRVEGVTSVSVSPAAQNPSLAVFIGEKKGAPATVRIYSLAALGGAPACQKTFYKADKATFKWNAAGTHVLLFTQTDVDNSNKSYYGETNLYFLSAKGDFDCRVTLDKEGPIHDFTWSPNSKEFGVIYGYIPAKAVLFDQRVRPVHDFGSHPINFISYNPQSRLVALAGFGNLAGKIDIYDRRTLAKVTTIDAPNTTWCQWSPCGRFLLTATLSPRLRVDNGVKIWHCTGPLIHVQLEEELYQVSWQPITAGTAEPFGQSLPVAPAPTSSVALLAPAKPAAAKPAGAYRPPGARGLATPSIFKREDEGGAAYVSSNGTTNHPQPYRPNGRGGGPRHVPGAGSPAPSPSPKPGQGQGKKKGKKDKDKVEAVVPEPEPEPPAPAEPDPVAKKIRNLNKKLKAIDELKQKLARGDKLEVTQVQKIDAENDIRKELAALET</sequence>
<dbReference type="GO" id="GO:0009165">
    <property type="term" value="P:nucleotide biosynthetic process"/>
    <property type="evidence" value="ECO:0007669"/>
    <property type="project" value="UniProtKB-KW"/>
</dbReference>
<evidence type="ECO:0000256" key="19">
    <source>
        <dbReference type="ARBA" id="ARBA00049535"/>
    </source>
</evidence>
<keyword evidence="18" id="KW-0648">Protein biosynthesis</keyword>
<dbReference type="Pfam" id="PF08662">
    <property type="entry name" value="eIF2A"/>
    <property type="match status" value="1"/>
</dbReference>
<dbReference type="FunFam" id="3.40.50.2020:FF:000001">
    <property type="entry name" value="Ribose-phosphate pyrophosphokinase"/>
    <property type="match status" value="1"/>
</dbReference>
<keyword evidence="8" id="KW-0853">WD repeat</keyword>
<dbReference type="NCBIfam" id="TIGR01251">
    <property type="entry name" value="ribP_PPkin"/>
    <property type="match status" value="1"/>
</dbReference>
<feature type="transmembrane region" description="Helical" evidence="21">
    <location>
        <begin position="22"/>
        <end position="50"/>
    </location>
</feature>
<evidence type="ECO:0000256" key="17">
    <source>
        <dbReference type="ARBA" id="ARBA00022845"/>
    </source>
</evidence>
<keyword evidence="15" id="KW-0067">ATP-binding</keyword>
<keyword evidence="21" id="KW-1133">Transmembrane helix</keyword>
<keyword evidence="9" id="KW-0808">Transferase</keyword>
<keyword evidence="12" id="KW-0677">Repeat</keyword>
<evidence type="ECO:0000256" key="9">
    <source>
        <dbReference type="ARBA" id="ARBA00022679"/>
    </source>
</evidence>
<dbReference type="Pfam" id="PF13793">
    <property type="entry name" value="Pribosyltran_N"/>
    <property type="match status" value="1"/>
</dbReference>
<dbReference type="Gene3D" id="3.40.50.2020">
    <property type="match status" value="2"/>
</dbReference>
<evidence type="ECO:0000256" key="15">
    <source>
        <dbReference type="ARBA" id="ARBA00022840"/>
    </source>
</evidence>
<evidence type="ECO:0000256" key="12">
    <source>
        <dbReference type="ARBA" id="ARBA00022737"/>
    </source>
</evidence>
<evidence type="ECO:0000256" key="4">
    <source>
        <dbReference type="ARBA" id="ARBA00009573"/>
    </source>
</evidence>
<dbReference type="EMBL" id="JACYCD010000047">
    <property type="protein sequence ID" value="KAF8710945.1"/>
    <property type="molecule type" value="Genomic_DNA"/>
</dbReference>
<feature type="transmembrane region" description="Helical" evidence="21">
    <location>
        <begin position="71"/>
        <end position="93"/>
    </location>
</feature>
<dbReference type="InterPro" id="IPR015943">
    <property type="entry name" value="WD40/YVTN_repeat-like_dom_sf"/>
</dbReference>
<evidence type="ECO:0000256" key="18">
    <source>
        <dbReference type="ARBA" id="ARBA00022917"/>
    </source>
</evidence>
<keyword evidence="17" id="KW-0810">Translation regulation</keyword>
<dbReference type="GO" id="GO:0043022">
    <property type="term" value="F:ribosome binding"/>
    <property type="evidence" value="ECO:0007669"/>
    <property type="project" value="TreeGrafter"/>
</dbReference>
<dbReference type="GO" id="GO:0003743">
    <property type="term" value="F:translation initiation factor activity"/>
    <property type="evidence" value="ECO:0007669"/>
    <property type="project" value="UniProtKB-KW"/>
</dbReference>
<evidence type="ECO:0000259" key="22">
    <source>
        <dbReference type="Pfam" id="PF08662"/>
    </source>
</evidence>
<dbReference type="InterPro" id="IPR011387">
    <property type="entry name" value="TIF2A"/>
</dbReference>
<dbReference type="GO" id="GO:0000287">
    <property type="term" value="F:magnesium ion binding"/>
    <property type="evidence" value="ECO:0007669"/>
    <property type="project" value="InterPro"/>
</dbReference>
<comment type="similarity">
    <text evidence="3">Belongs to the ribose-phosphate pyrophosphokinase family.</text>
</comment>
<dbReference type="InterPro" id="IPR000836">
    <property type="entry name" value="PRTase_dom"/>
</dbReference>
<comment type="similarity">
    <text evidence="4">Belongs to the WD repeat EIF2A family.</text>
</comment>
<evidence type="ECO:0000256" key="11">
    <source>
        <dbReference type="ARBA" id="ARBA00022727"/>
    </source>
</evidence>
<dbReference type="GO" id="GO:0000049">
    <property type="term" value="F:tRNA binding"/>
    <property type="evidence" value="ECO:0007669"/>
    <property type="project" value="TreeGrafter"/>
</dbReference>
<dbReference type="GO" id="GO:0006015">
    <property type="term" value="P:5-phosphoribose 1-diphosphate biosynthetic process"/>
    <property type="evidence" value="ECO:0007669"/>
    <property type="project" value="UniProtKB-ARBA"/>
</dbReference>
<comment type="catalytic activity">
    <reaction evidence="19">
        <text>D-ribose 5-phosphate + ATP = 5-phospho-alpha-D-ribose 1-diphosphate + AMP + H(+)</text>
        <dbReference type="Rhea" id="RHEA:15609"/>
        <dbReference type="ChEBI" id="CHEBI:15378"/>
        <dbReference type="ChEBI" id="CHEBI:30616"/>
        <dbReference type="ChEBI" id="CHEBI:58017"/>
        <dbReference type="ChEBI" id="CHEBI:78346"/>
        <dbReference type="ChEBI" id="CHEBI:456215"/>
        <dbReference type="EC" id="2.7.6.1"/>
    </reaction>
</comment>
<dbReference type="InterPro" id="IPR029057">
    <property type="entry name" value="PRTase-like"/>
</dbReference>
<dbReference type="SUPFAM" id="SSF53271">
    <property type="entry name" value="PRTase-like"/>
    <property type="match status" value="1"/>
</dbReference>
<evidence type="ECO:0000256" key="13">
    <source>
        <dbReference type="ARBA" id="ARBA00022741"/>
    </source>
</evidence>
<feature type="non-terminal residue" evidence="24">
    <location>
        <position position="1439"/>
    </location>
</feature>
<dbReference type="CDD" id="cd06223">
    <property type="entry name" value="PRTases_typeI"/>
    <property type="match status" value="1"/>
</dbReference>
<dbReference type="Gene3D" id="1.20.1070.10">
    <property type="entry name" value="Rhodopsin 7-helix transmembrane proteins"/>
    <property type="match status" value="1"/>
</dbReference>
<evidence type="ECO:0000256" key="10">
    <source>
        <dbReference type="ARBA" id="ARBA00022723"/>
    </source>
</evidence>
<dbReference type="InterPro" id="IPR029099">
    <property type="entry name" value="Pribosyltran_N"/>
</dbReference>
<comment type="caution">
    <text evidence="24">The sequence shown here is derived from an EMBL/GenBank/DDBJ whole genome shotgun (WGS) entry which is preliminary data.</text>
</comment>
<feature type="transmembrane region" description="Helical" evidence="21">
    <location>
        <begin position="292"/>
        <end position="315"/>
    </location>
</feature>
<reference evidence="24" key="1">
    <citation type="submission" date="2020-09" db="EMBL/GenBank/DDBJ databases">
        <title>Comparative genome analyses of four rice-infecting Rhizoctonia solani isolates reveal extensive enrichment of homogalacturonan modification genes.</title>
        <authorList>
            <person name="Lee D.-Y."/>
            <person name="Jeon J."/>
            <person name="Kim K.-T."/>
            <person name="Cheong K."/>
            <person name="Song H."/>
            <person name="Choi G."/>
            <person name="Ko J."/>
            <person name="Opiyo S.O."/>
            <person name="Zuo S."/>
            <person name="Madhav S."/>
            <person name="Lee Y.-H."/>
            <person name="Wang G.-L."/>
        </authorList>
    </citation>
    <scope>NUCLEOTIDE SEQUENCE</scope>
    <source>
        <strain evidence="24">AG1-IA WGL</strain>
    </source>
</reference>
<evidence type="ECO:0000256" key="14">
    <source>
        <dbReference type="ARBA" id="ARBA00022777"/>
    </source>
</evidence>
<dbReference type="Gene3D" id="2.130.10.10">
    <property type="entry name" value="YVTN repeat-like/Quinoprotein amine dehydrogenase"/>
    <property type="match status" value="1"/>
</dbReference>
<evidence type="ECO:0000313" key="24">
    <source>
        <dbReference type="EMBL" id="KAF8710945.1"/>
    </source>
</evidence>
<evidence type="ECO:0000313" key="25">
    <source>
        <dbReference type="Proteomes" id="UP000602905"/>
    </source>
</evidence>
<feature type="transmembrane region" description="Helical" evidence="21">
    <location>
        <begin position="198"/>
        <end position="220"/>
    </location>
</feature>
<dbReference type="GO" id="GO:0022627">
    <property type="term" value="C:cytosolic small ribosomal subunit"/>
    <property type="evidence" value="ECO:0007669"/>
    <property type="project" value="TreeGrafter"/>
</dbReference>
<dbReference type="GO" id="GO:0006417">
    <property type="term" value="P:regulation of translation"/>
    <property type="evidence" value="ECO:0007669"/>
    <property type="project" value="UniProtKB-KW"/>
</dbReference>
<dbReference type="SUPFAM" id="SSF82171">
    <property type="entry name" value="DPP6 N-terminal domain-like"/>
    <property type="match status" value="1"/>
</dbReference>
<feature type="domain" description="Translation initiation factor beta propellor-like" evidence="22">
    <location>
        <begin position="1053"/>
        <end position="1246"/>
    </location>
</feature>
<gene>
    <name evidence="24" type="ORF">RHS03_02552</name>
</gene>
<proteinExistence type="inferred from homology"/>
<evidence type="ECO:0000256" key="2">
    <source>
        <dbReference type="ARBA" id="ARBA00004996"/>
    </source>
</evidence>
<comment type="cofactor">
    <cofactor evidence="1">
        <name>Mg(2+)</name>
        <dbReference type="ChEBI" id="CHEBI:18420"/>
    </cofactor>
</comment>
<evidence type="ECO:0000256" key="8">
    <source>
        <dbReference type="ARBA" id="ARBA00022574"/>
    </source>
</evidence>
<comment type="pathway">
    <text evidence="2">Metabolic intermediate biosynthesis; 5-phospho-alpha-D-ribose 1-diphosphate biosynthesis; 5-phospho-alpha-D-ribose 1-diphosphate from D-ribose 5-phosphate (route I): step 1/1.</text>
</comment>
<keyword evidence="21" id="KW-0812">Transmembrane</keyword>
<feature type="region of interest" description="Disordered" evidence="20">
    <location>
        <begin position="1312"/>
        <end position="1390"/>
    </location>
</feature>
<evidence type="ECO:0000256" key="3">
    <source>
        <dbReference type="ARBA" id="ARBA00006478"/>
    </source>
</evidence>
<protein>
    <recommendedName>
        <fullName evidence="6">Eukaryotic translation initiation factor 2A</fullName>
        <ecNumber evidence="5">2.7.6.1</ecNumber>
    </recommendedName>
</protein>
<dbReference type="SMART" id="SM01400">
    <property type="entry name" value="Pribosyltran_N"/>
    <property type="match status" value="1"/>
</dbReference>
<evidence type="ECO:0000256" key="1">
    <source>
        <dbReference type="ARBA" id="ARBA00001946"/>
    </source>
</evidence>
<dbReference type="GO" id="GO:0003729">
    <property type="term" value="F:mRNA binding"/>
    <property type="evidence" value="ECO:0007669"/>
    <property type="project" value="TreeGrafter"/>
</dbReference>
<dbReference type="InterPro" id="IPR013979">
    <property type="entry name" value="TIF_beta_prop-like"/>
</dbReference>
<feature type="transmembrane region" description="Helical" evidence="21">
    <location>
        <begin position="121"/>
        <end position="139"/>
    </location>
</feature>
<accession>A0A8H7HYB1</accession>
<evidence type="ECO:0000256" key="7">
    <source>
        <dbReference type="ARBA" id="ARBA00022540"/>
    </source>
</evidence>
<evidence type="ECO:0000256" key="16">
    <source>
        <dbReference type="ARBA" id="ARBA00022842"/>
    </source>
</evidence>
<keyword evidence="21" id="KW-0472">Membrane</keyword>
<dbReference type="GO" id="GO:0002189">
    <property type="term" value="C:ribose phosphate diphosphokinase complex"/>
    <property type="evidence" value="ECO:0007669"/>
    <property type="project" value="UniProtKB-ARBA"/>
</dbReference>
<evidence type="ECO:0000256" key="21">
    <source>
        <dbReference type="SAM" id="Phobius"/>
    </source>
</evidence>
<evidence type="ECO:0000256" key="20">
    <source>
        <dbReference type="SAM" id="MobiDB-lite"/>
    </source>
</evidence>
<dbReference type="PANTHER" id="PTHR13227">
    <property type="entry name" value="EUKARYOTIC TRANSLATION INITIATION FACTOR 2A"/>
    <property type="match status" value="1"/>
</dbReference>
<keyword evidence="11" id="KW-0545">Nucleotide biosynthesis</keyword>
<name>A0A8H7HYB1_9AGAM</name>
<dbReference type="GO" id="GO:0009156">
    <property type="term" value="P:ribonucleoside monophosphate biosynthetic process"/>
    <property type="evidence" value="ECO:0007669"/>
    <property type="project" value="InterPro"/>
</dbReference>
<keyword evidence="13" id="KW-0547">Nucleotide-binding</keyword>
<dbReference type="InterPro" id="IPR005946">
    <property type="entry name" value="Rib-P_diPkinase"/>
</dbReference>
<dbReference type="InterPro" id="IPR000842">
    <property type="entry name" value="PRib_PP_synth_CS"/>
</dbReference>
<dbReference type="GO" id="GO:0016301">
    <property type="term" value="F:kinase activity"/>
    <property type="evidence" value="ECO:0007669"/>
    <property type="project" value="UniProtKB-KW"/>
</dbReference>
<keyword evidence="14" id="KW-0418">Kinase</keyword>
<feature type="transmembrane region" description="Helical" evidence="21">
    <location>
        <begin position="146"/>
        <end position="169"/>
    </location>
</feature>
<organism evidence="24 25">
    <name type="scientific">Rhizoctonia solani</name>
    <dbReference type="NCBI Taxonomy" id="456999"/>
    <lineage>
        <taxon>Eukaryota</taxon>
        <taxon>Fungi</taxon>
        <taxon>Dikarya</taxon>
        <taxon>Basidiomycota</taxon>
        <taxon>Agaricomycotina</taxon>
        <taxon>Agaricomycetes</taxon>
        <taxon>Cantharellales</taxon>
        <taxon>Ceratobasidiaceae</taxon>
        <taxon>Rhizoctonia</taxon>
    </lineage>
</organism>
<dbReference type="PROSITE" id="PS00114">
    <property type="entry name" value="PRPP_SYNTHASE"/>
    <property type="match status" value="1"/>
</dbReference>
<dbReference type="OrthoDB" id="2194683at2759"/>
<keyword evidence="16" id="KW-0460">Magnesium</keyword>
<keyword evidence="7 24" id="KW-0396">Initiation factor</keyword>
<evidence type="ECO:0000256" key="5">
    <source>
        <dbReference type="ARBA" id="ARBA00013247"/>
    </source>
</evidence>
<evidence type="ECO:0000259" key="23">
    <source>
        <dbReference type="Pfam" id="PF13793"/>
    </source>
</evidence>
<evidence type="ECO:0000256" key="6">
    <source>
        <dbReference type="ARBA" id="ARBA00013819"/>
    </source>
</evidence>
<feature type="domain" description="Ribose-phosphate pyrophosphokinase N-terminal" evidence="23">
    <location>
        <begin position="413"/>
        <end position="527"/>
    </location>
</feature>